<dbReference type="AlphaFoldDB" id="A0A7N9D2F3"/>
<reference evidence="1 2" key="1">
    <citation type="submission" date="2013-03" db="EMBL/GenBank/DDBJ databases">
        <authorList>
            <person name="Warren W."/>
            <person name="Wilson R.K."/>
        </authorList>
    </citation>
    <scope>NUCLEOTIDE SEQUENCE</scope>
</reference>
<dbReference type="Ensembl" id="ENSMFAT00000076133.1">
    <property type="protein sequence ID" value="ENSMFAP00000057661.1"/>
    <property type="gene ID" value="ENSMFAG00000060187.1"/>
</dbReference>
<dbReference type="GeneTree" id="ENSGT00940000164709"/>
<protein>
    <submittedName>
        <fullName evidence="1">Uncharacterized protein</fullName>
    </submittedName>
</protein>
<keyword evidence="2" id="KW-1185">Reference proteome</keyword>
<proteinExistence type="predicted"/>
<dbReference type="Proteomes" id="UP000233100">
    <property type="component" value="Chromosome 1"/>
</dbReference>
<reference evidence="1" key="3">
    <citation type="submission" date="2025-09" db="UniProtKB">
        <authorList>
            <consortium name="Ensembl"/>
        </authorList>
    </citation>
    <scope>IDENTIFICATION</scope>
</reference>
<evidence type="ECO:0000313" key="1">
    <source>
        <dbReference type="Ensembl" id="ENSMFAP00000057661.1"/>
    </source>
</evidence>
<evidence type="ECO:0000313" key="2">
    <source>
        <dbReference type="Proteomes" id="UP000233100"/>
    </source>
</evidence>
<name>A0A7N9D2F3_MACFA</name>
<accession>A0A7N9D2F3</accession>
<dbReference type="PANTHER" id="PTHR46254">
    <property type="entry name" value="PROTEIN GVQW1-RELATED"/>
    <property type="match status" value="1"/>
</dbReference>
<organism evidence="1 2">
    <name type="scientific">Macaca fascicularis</name>
    <name type="common">Crab-eating macaque</name>
    <name type="synonym">Cynomolgus monkey</name>
    <dbReference type="NCBI Taxonomy" id="9541"/>
    <lineage>
        <taxon>Eukaryota</taxon>
        <taxon>Metazoa</taxon>
        <taxon>Chordata</taxon>
        <taxon>Craniata</taxon>
        <taxon>Vertebrata</taxon>
        <taxon>Euteleostomi</taxon>
        <taxon>Mammalia</taxon>
        <taxon>Eutheria</taxon>
        <taxon>Euarchontoglires</taxon>
        <taxon>Primates</taxon>
        <taxon>Haplorrhini</taxon>
        <taxon>Catarrhini</taxon>
        <taxon>Cercopithecidae</taxon>
        <taxon>Cercopithecinae</taxon>
        <taxon>Macaca</taxon>
    </lineage>
</organism>
<sequence>GVLNTSSSIPTSYGRSKCLLTFLQPPPFFFFLRRSFTLVTQAGVQWRNFGLQQPLSPGFKRFSCFSLPSSWAYRRPPPCLANFFVFLVEMGFHHVGQAWWCKPVIQLLGRLRQKNCLNPGGGGCSEPKSHHFTPAWATREKFHLKKKKSPNLNFCSTKWRYRCLSHSNVANKF</sequence>
<reference evidence="1" key="2">
    <citation type="submission" date="2025-08" db="UniProtKB">
        <authorList>
            <consortium name="Ensembl"/>
        </authorList>
    </citation>
    <scope>IDENTIFICATION</scope>
</reference>